<evidence type="ECO:0000313" key="3">
    <source>
        <dbReference type="Proteomes" id="UP000261082"/>
    </source>
</evidence>
<keyword evidence="3" id="KW-1185">Reference proteome</keyword>
<gene>
    <name evidence="2" type="ORF">DZ858_12730</name>
</gene>
<accession>A0A3E1Q7I0</accession>
<dbReference type="Proteomes" id="UP000261082">
    <property type="component" value="Unassembled WGS sequence"/>
</dbReference>
<protein>
    <submittedName>
        <fullName evidence="2">Protease complex subunit PrcB family protein</fullName>
    </submittedName>
</protein>
<sequence>MKILLMSIVILFSTCKGGQSPQVEVSNNIPFQVLVSSSQSNIEEPQRKIIKSQEELQTLFAEINKTRKPGIPIPEIDFDKEIVAFINFGQTSTGGYTVAVESIKETKDNIMIFVGGTSPNQGDNVTMVLTTPFTMIKLNKQILPIVFED</sequence>
<dbReference type="InterPro" id="IPR025748">
    <property type="entry name" value="PrcB_C_dom"/>
</dbReference>
<organism evidence="2 3">
    <name type="scientific">Marixanthomonas ophiurae</name>
    <dbReference type="NCBI Taxonomy" id="387659"/>
    <lineage>
        <taxon>Bacteria</taxon>
        <taxon>Pseudomonadati</taxon>
        <taxon>Bacteroidota</taxon>
        <taxon>Flavobacteriia</taxon>
        <taxon>Flavobacteriales</taxon>
        <taxon>Flavobacteriaceae</taxon>
        <taxon>Marixanthomonas</taxon>
    </lineage>
</organism>
<comment type="caution">
    <text evidence="2">The sequence shown here is derived from an EMBL/GenBank/DDBJ whole genome shotgun (WGS) entry which is preliminary data.</text>
</comment>
<keyword evidence="2" id="KW-0645">Protease</keyword>
<dbReference type="RefSeq" id="WP_117160045.1">
    <property type="nucleotide sequence ID" value="NZ_QVID01000002.1"/>
</dbReference>
<dbReference type="OrthoDB" id="1442131at2"/>
<reference evidence="2 3" key="1">
    <citation type="journal article" date="2007" name="Int. J. Syst. Evol. Microbiol.">
        <title>Marixanthomonas ophiurae gen. nov., sp. nov., a marine bacterium of the family Flavobacteriaceae isolated from a deep-sea brittle star.</title>
        <authorList>
            <person name="Romanenko L.A."/>
            <person name="Uchino M."/>
            <person name="Frolova G.M."/>
            <person name="Mikhailov V.V."/>
        </authorList>
    </citation>
    <scope>NUCLEOTIDE SEQUENCE [LARGE SCALE GENOMIC DNA]</scope>
    <source>
        <strain evidence="2 3">KMM 3046</strain>
    </source>
</reference>
<evidence type="ECO:0000313" key="2">
    <source>
        <dbReference type="EMBL" id="RFN58097.1"/>
    </source>
</evidence>
<name>A0A3E1Q7I0_9FLAO</name>
<dbReference type="Pfam" id="PF14343">
    <property type="entry name" value="PrcB_C"/>
    <property type="match status" value="1"/>
</dbReference>
<keyword evidence="2" id="KW-0378">Hydrolase</keyword>
<dbReference type="GO" id="GO:0008233">
    <property type="term" value="F:peptidase activity"/>
    <property type="evidence" value="ECO:0007669"/>
    <property type="project" value="UniProtKB-KW"/>
</dbReference>
<feature type="domain" description="PrcB C-terminal" evidence="1">
    <location>
        <begin position="83"/>
        <end position="138"/>
    </location>
</feature>
<dbReference type="EMBL" id="QVID01000002">
    <property type="protein sequence ID" value="RFN58097.1"/>
    <property type="molecule type" value="Genomic_DNA"/>
</dbReference>
<proteinExistence type="predicted"/>
<dbReference type="GO" id="GO:0006508">
    <property type="term" value="P:proteolysis"/>
    <property type="evidence" value="ECO:0007669"/>
    <property type="project" value="UniProtKB-KW"/>
</dbReference>
<dbReference type="AlphaFoldDB" id="A0A3E1Q7I0"/>
<evidence type="ECO:0000259" key="1">
    <source>
        <dbReference type="Pfam" id="PF14343"/>
    </source>
</evidence>